<feature type="domain" description="DUF1254" evidence="2">
    <location>
        <begin position="10"/>
        <end position="111"/>
    </location>
</feature>
<feature type="domain" description="DUF1214" evidence="1">
    <location>
        <begin position="253"/>
        <end position="360"/>
    </location>
</feature>
<evidence type="ECO:0000259" key="2">
    <source>
        <dbReference type="Pfam" id="PF06863"/>
    </source>
</evidence>
<dbReference type="AlphaFoldDB" id="A0A9D6UZC8"/>
<comment type="caution">
    <text evidence="3">The sequence shown here is derived from an EMBL/GenBank/DDBJ whole genome shotgun (WGS) entry which is preliminary data.</text>
</comment>
<dbReference type="Pfam" id="PF06742">
    <property type="entry name" value="DUF1214"/>
    <property type="match status" value="1"/>
</dbReference>
<dbReference type="PANTHER" id="PTHR36509">
    <property type="entry name" value="BLL3101 PROTEIN"/>
    <property type="match status" value="1"/>
</dbReference>
<dbReference type="Proteomes" id="UP000807825">
    <property type="component" value="Unassembled WGS sequence"/>
</dbReference>
<dbReference type="EMBL" id="JACRDE010000122">
    <property type="protein sequence ID" value="MBI5248644.1"/>
    <property type="molecule type" value="Genomic_DNA"/>
</dbReference>
<accession>A0A9D6UZC8</accession>
<protein>
    <submittedName>
        <fullName evidence="3">DUF1254 domain-containing protein</fullName>
    </submittedName>
</protein>
<organism evidence="3 4">
    <name type="scientific">Desulfomonile tiedjei</name>
    <dbReference type="NCBI Taxonomy" id="2358"/>
    <lineage>
        <taxon>Bacteria</taxon>
        <taxon>Pseudomonadati</taxon>
        <taxon>Thermodesulfobacteriota</taxon>
        <taxon>Desulfomonilia</taxon>
        <taxon>Desulfomonilales</taxon>
        <taxon>Desulfomonilaceae</taxon>
        <taxon>Desulfomonile</taxon>
    </lineage>
</organism>
<evidence type="ECO:0000313" key="4">
    <source>
        <dbReference type="Proteomes" id="UP000807825"/>
    </source>
</evidence>
<proteinExistence type="predicted"/>
<dbReference type="InterPro" id="IPR010621">
    <property type="entry name" value="DUF1214"/>
</dbReference>
<evidence type="ECO:0000313" key="3">
    <source>
        <dbReference type="EMBL" id="MBI5248644.1"/>
    </source>
</evidence>
<dbReference type="Gene3D" id="2.60.40.1610">
    <property type="entry name" value="Domain of unknown function DUF1254"/>
    <property type="match status" value="1"/>
</dbReference>
<gene>
    <name evidence="3" type="ORF">HY912_04050</name>
</gene>
<dbReference type="InterPro" id="IPR037049">
    <property type="entry name" value="DUF1214_C_sf"/>
</dbReference>
<dbReference type="Pfam" id="PF06863">
    <property type="entry name" value="DUF1254"/>
    <property type="match status" value="1"/>
</dbReference>
<evidence type="ECO:0000259" key="1">
    <source>
        <dbReference type="Pfam" id="PF06742"/>
    </source>
</evidence>
<dbReference type="InterPro" id="IPR010679">
    <property type="entry name" value="DUF1254"/>
</dbReference>
<dbReference type="SUPFAM" id="SSF160935">
    <property type="entry name" value="VPA0735-like"/>
    <property type="match status" value="1"/>
</dbReference>
<reference evidence="3" key="1">
    <citation type="submission" date="2020-07" db="EMBL/GenBank/DDBJ databases">
        <title>Huge and variable diversity of episymbiotic CPR bacteria and DPANN archaea in groundwater ecosystems.</title>
        <authorList>
            <person name="He C.Y."/>
            <person name="Keren R."/>
            <person name="Whittaker M."/>
            <person name="Farag I.F."/>
            <person name="Doudna J."/>
            <person name="Cate J.H.D."/>
            <person name="Banfield J.F."/>
        </authorList>
    </citation>
    <scope>NUCLEOTIDE SEQUENCE</scope>
    <source>
        <strain evidence="3">NC_groundwater_1664_Pr3_B-0.1um_52_9</strain>
    </source>
</reference>
<name>A0A9D6UZC8_9BACT</name>
<dbReference type="InterPro" id="IPR037050">
    <property type="entry name" value="DUF1254_sf"/>
</dbReference>
<dbReference type="PANTHER" id="PTHR36509:SF2">
    <property type="entry name" value="BLL3101 PROTEIN"/>
    <property type="match status" value="1"/>
</dbReference>
<sequence>MSDGWSGVGFFAPDKGPIVFQVPAFGDRLWVCALYDARTDEFSEIGKVYGTKPGFYLMVGPDWKGEKPAGITAVVRSSTNLVFGVPRVFMDDTPEDQVAIQALINQINFYPLSEFDGMMKIQDWSKLPQAPAFWPADQKAEIQYVNPETFFDELPAVMKQVPPMPGEEGLYNWIGTVLDAAAKDPEIKKTLRETAIATVEEMIMPVLLQWHYNGRPAGNGWNSPVNNANWGTDYLNRTATARSNMFDNRPEETNYIYTDTDNQGTQLNGQYTYSITSSKGQTPPVKGFWSLTLYDDYHFFHANALNRFSLGTKNKDLKYNADGSLTVYVGSKSPGKSRESNWLPAPKGTSSVYIRCYWAEQAVLDGTWQPLQVEKVN</sequence>
<dbReference type="Gene3D" id="2.60.120.600">
    <property type="entry name" value="Domain of unknown function DUF1214, C-terminal domain"/>
    <property type="match status" value="1"/>
</dbReference>